<dbReference type="PROSITE" id="PS51186">
    <property type="entry name" value="GNAT"/>
    <property type="match status" value="1"/>
</dbReference>
<evidence type="ECO:0000259" key="1">
    <source>
        <dbReference type="PROSITE" id="PS51186"/>
    </source>
</evidence>
<dbReference type="PANTHER" id="PTHR43415:SF3">
    <property type="entry name" value="GNAT-FAMILY ACETYLTRANSFERASE"/>
    <property type="match status" value="1"/>
</dbReference>
<organism evidence="2 3">
    <name type="scientific">Virgibacillus pantothenticus</name>
    <dbReference type="NCBI Taxonomy" id="1473"/>
    <lineage>
        <taxon>Bacteria</taxon>
        <taxon>Bacillati</taxon>
        <taxon>Bacillota</taxon>
        <taxon>Bacilli</taxon>
        <taxon>Bacillales</taxon>
        <taxon>Bacillaceae</taxon>
        <taxon>Virgibacillus</taxon>
    </lineage>
</organism>
<dbReference type="Pfam" id="PF13302">
    <property type="entry name" value="Acetyltransf_3"/>
    <property type="match status" value="1"/>
</dbReference>
<dbReference type="CDD" id="cd04301">
    <property type="entry name" value="NAT_SF"/>
    <property type="match status" value="1"/>
</dbReference>
<evidence type="ECO:0000313" key="3">
    <source>
        <dbReference type="Proteomes" id="UP000036780"/>
    </source>
</evidence>
<keyword evidence="3" id="KW-1185">Reference proteome</keyword>
<dbReference type="Proteomes" id="UP000036780">
    <property type="component" value="Unassembled WGS sequence"/>
</dbReference>
<feature type="domain" description="N-acetyltransferase" evidence="1">
    <location>
        <begin position="1"/>
        <end position="161"/>
    </location>
</feature>
<accession>A0A0L0QVH2</accession>
<name>A0A0L0QVH2_VIRPA</name>
<proteinExistence type="predicted"/>
<gene>
    <name evidence="2" type="ORF">AFK71_01290</name>
</gene>
<dbReference type="InterPro" id="IPR000182">
    <property type="entry name" value="GNAT_dom"/>
</dbReference>
<dbReference type="InterPro" id="IPR016181">
    <property type="entry name" value="Acyl_CoA_acyltransferase"/>
</dbReference>
<protein>
    <submittedName>
        <fullName evidence="2">Acetyltransferase</fullName>
    </submittedName>
</protein>
<keyword evidence="2" id="KW-0808">Transferase</keyword>
<evidence type="ECO:0000313" key="2">
    <source>
        <dbReference type="EMBL" id="KNE22556.1"/>
    </source>
</evidence>
<dbReference type="SUPFAM" id="SSF55729">
    <property type="entry name" value="Acyl-CoA N-acyltransferases (Nat)"/>
    <property type="match status" value="1"/>
</dbReference>
<dbReference type="AlphaFoldDB" id="A0A0L0QVH2"/>
<dbReference type="Gene3D" id="3.40.630.30">
    <property type="match status" value="1"/>
</dbReference>
<dbReference type="PANTHER" id="PTHR43415">
    <property type="entry name" value="SPERMIDINE N(1)-ACETYLTRANSFERASE"/>
    <property type="match status" value="1"/>
</dbReference>
<sequence length="168" mass="19428">MTIEDAEQYHSWRNDVDVMISTNPSLDFYSLLETKAFVEGVILHSSSSKSYIIQDKNTDKAIGITSLINMDHKNRSAECIIDIGEKDYWGKGYAKEALKLLLNYAFLEMNLHRVSLRVFSFNERAIHLYTKLGFKQEGASRQALFRSGNWHDIIHMGILQQEYMTIED</sequence>
<reference evidence="3" key="1">
    <citation type="submission" date="2015-07" db="EMBL/GenBank/DDBJ databases">
        <title>Fjat-10053 dsm26.</title>
        <authorList>
            <person name="Liu B."/>
            <person name="Wang J."/>
            <person name="Zhu Y."/>
            <person name="Liu G."/>
            <person name="Chen Q."/>
            <person name="Chen Z."/>
            <person name="Lan J."/>
            <person name="Che J."/>
            <person name="Ge C."/>
            <person name="Shi H."/>
            <person name="Pan Z."/>
            <person name="Liu X."/>
        </authorList>
    </citation>
    <scope>NUCLEOTIDE SEQUENCE [LARGE SCALE GENOMIC DNA]</scope>
    <source>
        <strain evidence="3">DSM 26</strain>
    </source>
</reference>
<dbReference type="EMBL" id="LGTO01000002">
    <property type="protein sequence ID" value="KNE22556.1"/>
    <property type="molecule type" value="Genomic_DNA"/>
</dbReference>
<comment type="caution">
    <text evidence="2">The sequence shown here is derived from an EMBL/GenBank/DDBJ whole genome shotgun (WGS) entry which is preliminary data.</text>
</comment>
<dbReference type="GO" id="GO:0016747">
    <property type="term" value="F:acyltransferase activity, transferring groups other than amino-acyl groups"/>
    <property type="evidence" value="ECO:0007669"/>
    <property type="project" value="InterPro"/>
</dbReference>
<dbReference type="PATRIC" id="fig|1473.5.peg.3151"/>